<dbReference type="EMBL" id="BK014878">
    <property type="protein sequence ID" value="DAD80061.1"/>
    <property type="molecule type" value="Genomic_DNA"/>
</dbReference>
<dbReference type="InterPro" id="IPR013324">
    <property type="entry name" value="RNA_pol_sigma_r3/r4-like"/>
</dbReference>
<protein>
    <submittedName>
        <fullName evidence="1">ECF sigma factor</fullName>
    </submittedName>
</protein>
<name>A0A8S5MCM9_9CAUD</name>
<organism evidence="1">
    <name type="scientific">Siphoviridae sp. cti6f5</name>
    <dbReference type="NCBI Taxonomy" id="2826430"/>
    <lineage>
        <taxon>Viruses</taxon>
        <taxon>Duplodnaviria</taxon>
        <taxon>Heunggongvirae</taxon>
        <taxon>Uroviricota</taxon>
        <taxon>Caudoviricetes</taxon>
    </lineage>
</organism>
<dbReference type="SUPFAM" id="SSF88659">
    <property type="entry name" value="Sigma3 and sigma4 domains of RNA polymerase sigma factors"/>
    <property type="match status" value="1"/>
</dbReference>
<proteinExistence type="predicted"/>
<evidence type="ECO:0000313" key="1">
    <source>
        <dbReference type="EMBL" id="DAD80061.1"/>
    </source>
</evidence>
<accession>A0A8S5MCM9</accession>
<sequence length="137" mass="16747">MREFNYTRNDVDYYLEARHKIKRQLNIYLRDKLSSIDDNKTSNNTYTNANENNLVNKLSDYDFEKDSYALKCIEKFEEQLVDVRDRKILKFKYTYNLTIDEVAEEVCYHTRTVERRIQSFKDKLYNIMNDKDLRERA</sequence>
<reference evidence="1" key="1">
    <citation type="journal article" date="2021" name="Proc. Natl. Acad. Sci. U.S.A.">
        <title>A Catalog of Tens of Thousands of Viruses from Human Metagenomes Reveals Hidden Associations with Chronic Diseases.</title>
        <authorList>
            <person name="Tisza M.J."/>
            <person name="Buck C.B."/>
        </authorList>
    </citation>
    <scope>NUCLEOTIDE SEQUENCE</scope>
    <source>
        <strain evidence="1">Cti6f5</strain>
    </source>
</reference>